<feature type="transmembrane region" description="Helical" evidence="1">
    <location>
        <begin position="12"/>
        <end position="30"/>
    </location>
</feature>
<feature type="transmembrane region" description="Helical" evidence="1">
    <location>
        <begin position="82"/>
        <end position="102"/>
    </location>
</feature>
<dbReference type="EMBL" id="LAZR01061952">
    <property type="protein sequence ID" value="KKK62523.1"/>
    <property type="molecule type" value="Genomic_DNA"/>
</dbReference>
<proteinExistence type="predicted"/>
<feature type="transmembrane region" description="Helical" evidence="1">
    <location>
        <begin position="50"/>
        <end position="70"/>
    </location>
</feature>
<feature type="transmembrane region" description="Helical" evidence="1">
    <location>
        <begin position="145"/>
        <end position="163"/>
    </location>
</feature>
<organism evidence="2">
    <name type="scientific">marine sediment metagenome</name>
    <dbReference type="NCBI Taxonomy" id="412755"/>
    <lineage>
        <taxon>unclassified sequences</taxon>
        <taxon>metagenomes</taxon>
        <taxon>ecological metagenomes</taxon>
    </lineage>
</organism>
<dbReference type="InterPro" id="IPR036197">
    <property type="entry name" value="NarG-like_sf"/>
</dbReference>
<sequence length="182" mass="20448">MKAPWVSAMAHSMIFWGFLTLLFRTVNFLLDGVHEDASLQSLIGDGYTYYRPVMDLFNVVVLAGVSVAIFQRTVLRPARITLNIDAWTILGLIAGLMVADIVTNSFEIALDRGDRDYLSFVAFGVANLWDTVGMEGAAAEALHTTFWYTHLIVFLTFLCFLPFSKHSHVLSIFFNVFARTLQ</sequence>
<evidence type="ECO:0000313" key="2">
    <source>
        <dbReference type="EMBL" id="KKK62523.1"/>
    </source>
</evidence>
<protein>
    <recommendedName>
        <fullName evidence="3">NarG-like domain-containing protein</fullName>
    </recommendedName>
</protein>
<evidence type="ECO:0008006" key="3">
    <source>
        <dbReference type="Google" id="ProtNLM"/>
    </source>
</evidence>
<evidence type="ECO:0000256" key="1">
    <source>
        <dbReference type="SAM" id="Phobius"/>
    </source>
</evidence>
<comment type="caution">
    <text evidence="2">The sequence shown here is derived from an EMBL/GenBank/DDBJ whole genome shotgun (WGS) entry which is preliminary data.</text>
</comment>
<dbReference type="SUPFAM" id="SSF103501">
    <property type="entry name" value="Respiratory nitrate reductase 1 gamma chain"/>
    <property type="match status" value="1"/>
</dbReference>
<dbReference type="Gene3D" id="1.20.950.20">
    <property type="entry name" value="Transmembrane di-heme cytochromes, Chain C"/>
    <property type="match status" value="1"/>
</dbReference>
<gene>
    <name evidence="2" type="ORF">LCGC14_3003480</name>
</gene>
<name>A0A0F8X0T6_9ZZZZ</name>
<dbReference type="AlphaFoldDB" id="A0A0F8X0T6"/>
<reference evidence="2" key="1">
    <citation type="journal article" date="2015" name="Nature">
        <title>Complex archaea that bridge the gap between prokaryotes and eukaryotes.</title>
        <authorList>
            <person name="Spang A."/>
            <person name="Saw J.H."/>
            <person name="Jorgensen S.L."/>
            <person name="Zaremba-Niedzwiedzka K."/>
            <person name="Martijn J."/>
            <person name="Lind A.E."/>
            <person name="van Eijk R."/>
            <person name="Schleper C."/>
            <person name="Guy L."/>
            <person name="Ettema T.J."/>
        </authorList>
    </citation>
    <scope>NUCLEOTIDE SEQUENCE</scope>
</reference>
<feature type="non-terminal residue" evidence="2">
    <location>
        <position position="182"/>
    </location>
</feature>
<accession>A0A0F8X0T6</accession>
<keyword evidence="1" id="KW-0472">Membrane</keyword>
<keyword evidence="1" id="KW-1133">Transmembrane helix</keyword>
<keyword evidence="1" id="KW-0812">Transmembrane</keyword>